<dbReference type="Proteomes" id="UP000192468">
    <property type="component" value="Unassembled WGS sequence"/>
</dbReference>
<keyword evidence="3" id="KW-1185">Reference proteome</keyword>
<dbReference type="OrthoDB" id="45689at2"/>
<name>A0A1W1XGC8_9CLOT</name>
<keyword evidence="1" id="KW-0812">Transmembrane</keyword>
<dbReference type="NCBIfam" id="TIGR01909">
    <property type="entry name" value="C_GCAxxG_C_C"/>
    <property type="match status" value="1"/>
</dbReference>
<evidence type="ECO:0000256" key="1">
    <source>
        <dbReference type="SAM" id="Phobius"/>
    </source>
</evidence>
<dbReference type="RefSeq" id="WP_084115259.1">
    <property type="nucleotide sequence ID" value="NZ_FWXH01000004.1"/>
</dbReference>
<keyword evidence="1" id="KW-1133">Transmembrane helix</keyword>
<gene>
    <name evidence="2" type="ORF">SAMN02745134_01784</name>
</gene>
<dbReference type="InterPro" id="IPR010181">
    <property type="entry name" value="CGCAxxGCC_motif"/>
</dbReference>
<dbReference type="STRING" id="1121291.SAMN02745134_01784"/>
<dbReference type="Pfam" id="PF09719">
    <property type="entry name" value="C_GCAxxG_C_C"/>
    <property type="match status" value="1"/>
</dbReference>
<reference evidence="2 3" key="1">
    <citation type="submission" date="2017-04" db="EMBL/GenBank/DDBJ databases">
        <authorList>
            <person name="Afonso C.L."/>
            <person name="Miller P.J."/>
            <person name="Scott M.A."/>
            <person name="Spackman E."/>
            <person name="Goraichik I."/>
            <person name="Dimitrov K.M."/>
            <person name="Suarez D.L."/>
            <person name="Swayne D.E."/>
        </authorList>
    </citation>
    <scope>NUCLEOTIDE SEQUENCE [LARGE SCALE GENOMIC DNA]</scope>
    <source>
        <strain evidence="2 3">DSM 12555</strain>
    </source>
</reference>
<dbReference type="EMBL" id="FWXH01000004">
    <property type="protein sequence ID" value="SMC23000.1"/>
    <property type="molecule type" value="Genomic_DNA"/>
</dbReference>
<protein>
    <submittedName>
        <fullName evidence="2">C_GCAxxG_C_C family probable redox protein</fullName>
    </submittedName>
</protein>
<evidence type="ECO:0000313" key="2">
    <source>
        <dbReference type="EMBL" id="SMC23000.1"/>
    </source>
</evidence>
<proteinExistence type="predicted"/>
<sequence length="135" mass="15337">MFLEYIEKYYNKKYDLNCAETIIYAANEAYDLKLDKNTLKTMSAFGGGMAIGDVCGAITGALAVLGIMFTKDRSHESDKVKKLTSEFFNKFNETLGLKNCNELKEKYFDGNQRCSKMLYTSAEILEQLIKEYKAA</sequence>
<dbReference type="AlphaFoldDB" id="A0A1W1XGC8"/>
<evidence type="ECO:0000313" key="3">
    <source>
        <dbReference type="Proteomes" id="UP000192468"/>
    </source>
</evidence>
<feature type="transmembrane region" description="Helical" evidence="1">
    <location>
        <begin position="44"/>
        <end position="69"/>
    </location>
</feature>
<accession>A0A1W1XGC8</accession>
<organism evidence="2 3">
    <name type="scientific">Clostridium acidisoli DSM 12555</name>
    <dbReference type="NCBI Taxonomy" id="1121291"/>
    <lineage>
        <taxon>Bacteria</taxon>
        <taxon>Bacillati</taxon>
        <taxon>Bacillota</taxon>
        <taxon>Clostridia</taxon>
        <taxon>Eubacteriales</taxon>
        <taxon>Clostridiaceae</taxon>
        <taxon>Clostridium</taxon>
    </lineage>
</organism>
<keyword evidence="1" id="KW-0472">Membrane</keyword>